<dbReference type="Gene3D" id="3.30.70.270">
    <property type="match status" value="1"/>
</dbReference>
<dbReference type="EMBL" id="BMAT01003014">
    <property type="protein sequence ID" value="GFS18809.1"/>
    <property type="molecule type" value="Genomic_DNA"/>
</dbReference>
<gene>
    <name evidence="2" type="ORF">ElyMa_001531600</name>
</gene>
<reference evidence="2 3" key="1">
    <citation type="journal article" date="2021" name="Elife">
        <title>Chloroplast acquisition without the gene transfer in kleptoplastic sea slugs, Plakobranchus ocellatus.</title>
        <authorList>
            <person name="Maeda T."/>
            <person name="Takahashi S."/>
            <person name="Yoshida T."/>
            <person name="Shimamura S."/>
            <person name="Takaki Y."/>
            <person name="Nagai Y."/>
            <person name="Toyoda A."/>
            <person name="Suzuki Y."/>
            <person name="Arimoto A."/>
            <person name="Ishii H."/>
            <person name="Satoh N."/>
            <person name="Nishiyama T."/>
            <person name="Hasebe M."/>
            <person name="Maruyama T."/>
            <person name="Minagawa J."/>
            <person name="Obokata J."/>
            <person name="Shigenobu S."/>
        </authorList>
    </citation>
    <scope>NUCLEOTIDE SEQUENCE [LARGE SCALE GENOMIC DNA]</scope>
</reference>
<organism evidence="2 3">
    <name type="scientific">Elysia marginata</name>
    <dbReference type="NCBI Taxonomy" id="1093978"/>
    <lineage>
        <taxon>Eukaryota</taxon>
        <taxon>Metazoa</taxon>
        <taxon>Spiralia</taxon>
        <taxon>Lophotrochozoa</taxon>
        <taxon>Mollusca</taxon>
        <taxon>Gastropoda</taxon>
        <taxon>Heterobranchia</taxon>
        <taxon>Euthyneura</taxon>
        <taxon>Panpulmonata</taxon>
        <taxon>Sacoglossa</taxon>
        <taxon>Placobranchoidea</taxon>
        <taxon>Plakobranchidae</taxon>
        <taxon>Elysia</taxon>
    </lineage>
</organism>
<keyword evidence="3" id="KW-1185">Reference proteome</keyword>
<dbReference type="InterPro" id="IPR041577">
    <property type="entry name" value="RT_RNaseH_2"/>
</dbReference>
<dbReference type="AlphaFoldDB" id="A0AAV4J7Q8"/>
<evidence type="ECO:0000259" key="1">
    <source>
        <dbReference type="Pfam" id="PF17919"/>
    </source>
</evidence>
<dbReference type="InterPro" id="IPR050951">
    <property type="entry name" value="Retrovirus_Pol_polyprotein"/>
</dbReference>
<dbReference type="FunFam" id="3.10.20.370:FF:000001">
    <property type="entry name" value="Retrovirus-related Pol polyprotein from transposon 17.6-like protein"/>
    <property type="match status" value="1"/>
</dbReference>
<name>A0AAV4J7Q8_9GAST</name>
<evidence type="ECO:0000313" key="3">
    <source>
        <dbReference type="Proteomes" id="UP000762676"/>
    </source>
</evidence>
<dbReference type="SUPFAM" id="SSF56672">
    <property type="entry name" value="DNA/RNA polymerases"/>
    <property type="match status" value="1"/>
</dbReference>
<sequence>MNYYGSFIPNLSSELTVLYELLEQKQAYKWTQKHQACFVKAKKLLTSDKLLVHFDPDKPIVLSCDASPYGLGAVLSHTMSDGHEEQPIAFASRTLMPAEKNYSQIDKEGLALTFGVKKFHRFIYGRPVVIYTDHKPLLGLLGENKPIPQTASARVISWAMTLSAYDYQLRYREGQKQS</sequence>
<proteinExistence type="predicted"/>
<feature type="domain" description="Reverse transcriptase/retrotransposon-derived protein RNase H-like" evidence="1">
    <location>
        <begin position="30"/>
        <end position="130"/>
    </location>
</feature>
<comment type="caution">
    <text evidence="2">The sequence shown here is derived from an EMBL/GenBank/DDBJ whole genome shotgun (WGS) entry which is preliminary data.</text>
</comment>
<dbReference type="InterPro" id="IPR043128">
    <property type="entry name" value="Rev_trsase/Diguanyl_cyclase"/>
</dbReference>
<dbReference type="Gene3D" id="3.10.20.370">
    <property type="match status" value="1"/>
</dbReference>
<dbReference type="CDD" id="cd09274">
    <property type="entry name" value="RNase_HI_RT_Ty3"/>
    <property type="match status" value="1"/>
</dbReference>
<protein>
    <submittedName>
        <fullName evidence="2">Polyprotein</fullName>
    </submittedName>
</protein>
<accession>A0AAV4J7Q8</accession>
<evidence type="ECO:0000313" key="2">
    <source>
        <dbReference type="EMBL" id="GFS18809.1"/>
    </source>
</evidence>
<dbReference type="PANTHER" id="PTHR37984:SF13">
    <property type="entry name" value="RIBONUCLEASE H"/>
    <property type="match status" value="1"/>
</dbReference>
<dbReference type="PANTHER" id="PTHR37984">
    <property type="entry name" value="PROTEIN CBG26694"/>
    <property type="match status" value="1"/>
</dbReference>
<dbReference type="InterPro" id="IPR043502">
    <property type="entry name" value="DNA/RNA_pol_sf"/>
</dbReference>
<dbReference type="Pfam" id="PF17919">
    <property type="entry name" value="RT_RNaseH_2"/>
    <property type="match status" value="1"/>
</dbReference>
<dbReference type="Proteomes" id="UP000762676">
    <property type="component" value="Unassembled WGS sequence"/>
</dbReference>